<evidence type="ECO:0000256" key="4">
    <source>
        <dbReference type="ARBA" id="ARBA00022679"/>
    </source>
</evidence>
<dbReference type="EC" id="2.7.1.25" evidence="3"/>
<dbReference type="EMBL" id="UINC01001005">
    <property type="protein sequence ID" value="SUZ67176.1"/>
    <property type="molecule type" value="Genomic_DNA"/>
</dbReference>
<dbReference type="GO" id="GO:0000103">
    <property type="term" value="P:sulfate assimilation"/>
    <property type="evidence" value="ECO:0007669"/>
    <property type="project" value="InterPro"/>
</dbReference>
<dbReference type="NCBIfam" id="NF003013">
    <property type="entry name" value="PRK03846.1"/>
    <property type="match status" value="1"/>
</dbReference>
<keyword evidence="4" id="KW-0808">Transferase</keyword>
<dbReference type="Pfam" id="PF22594">
    <property type="entry name" value="GTP-eEF1A_C"/>
    <property type="match status" value="1"/>
</dbReference>
<dbReference type="InterPro" id="IPR002891">
    <property type="entry name" value="APS"/>
</dbReference>
<keyword evidence="6" id="KW-0418">Kinase</keyword>
<dbReference type="InterPro" id="IPR027417">
    <property type="entry name" value="P-loop_NTPase"/>
</dbReference>
<dbReference type="PANTHER" id="PTHR11055:SF63">
    <property type="entry name" value="ADENYLYL-SULFATE KINASE 1, CHLOROPLASTIC"/>
    <property type="match status" value="1"/>
</dbReference>
<evidence type="ECO:0000313" key="11">
    <source>
        <dbReference type="EMBL" id="SUZ67176.1"/>
    </source>
</evidence>
<dbReference type="Pfam" id="PF01583">
    <property type="entry name" value="APS_kinase"/>
    <property type="match status" value="1"/>
</dbReference>
<dbReference type="CDD" id="cd02027">
    <property type="entry name" value="APSK"/>
    <property type="match status" value="1"/>
</dbReference>
<evidence type="ECO:0000256" key="7">
    <source>
        <dbReference type="ARBA" id="ARBA00022840"/>
    </source>
</evidence>
<evidence type="ECO:0000256" key="3">
    <source>
        <dbReference type="ARBA" id="ARBA00012121"/>
    </source>
</evidence>
<dbReference type="InterPro" id="IPR009001">
    <property type="entry name" value="Transl_elong_EF1A/Init_IF2_C"/>
</dbReference>
<comment type="similarity">
    <text evidence="2">Belongs to the APS kinase family.</text>
</comment>
<accession>A0A381PJI5</accession>
<dbReference type="InterPro" id="IPR009000">
    <property type="entry name" value="Transl_B-barrel_sf"/>
</dbReference>
<evidence type="ECO:0000256" key="1">
    <source>
        <dbReference type="ARBA" id="ARBA00004806"/>
    </source>
</evidence>
<dbReference type="GO" id="GO:0005525">
    <property type="term" value="F:GTP binding"/>
    <property type="evidence" value="ECO:0007669"/>
    <property type="project" value="UniProtKB-KW"/>
</dbReference>
<protein>
    <recommendedName>
        <fullName evidence="3">adenylyl-sulfate kinase</fullName>
        <ecNumber evidence="3">2.7.1.25</ecNumber>
    </recommendedName>
</protein>
<dbReference type="AlphaFoldDB" id="A0A381PJI5"/>
<dbReference type="NCBIfam" id="TIGR00455">
    <property type="entry name" value="apsK"/>
    <property type="match status" value="1"/>
</dbReference>
<evidence type="ECO:0000259" key="10">
    <source>
        <dbReference type="Pfam" id="PF22594"/>
    </source>
</evidence>
<sequence>MEPMRFIVNQIESTKRAKGLLVSGQIKTNDNVAFAPSGKQACILLIEQEGNCHQSAIAETELILELTRSISMTEGDIIVPSNSRPEFANQFEAKIYWLSKEDLLPGRAYILEAVGGKSEATVSKLKYRLEKDGQHQIAANTLSDQQYGVSNISLAEAILYDPYSMCNAMGHFNLLDKFSGEVVAEGEIHHGLRRANNVHWQTLDIDKQSRANIKHQVPKIIWLTGLSGAGKSSIANLIEKKLIDKTRHSYVLDGDNVRHGLNKDLGFTDADRVENIRRIAETAKLMLDAGLIVITSFISPFRAEREMARNLFDKDEFIEVFVEASLEVCEKRDPKGLYKKARAGEIKNFTGIDSAYQPPEHPELVIDTETLTVEQAADEIIGYLEAISG</sequence>
<organism evidence="11">
    <name type="scientific">marine metagenome</name>
    <dbReference type="NCBI Taxonomy" id="408172"/>
    <lineage>
        <taxon>unclassified sequences</taxon>
        <taxon>metagenomes</taxon>
        <taxon>ecological metagenomes</taxon>
    </lineage>
</organism>
<keyword evidence="8" id="KW-0342">GTP-binding</keyword>
<evidence type="ECO:0000259" key="9">
    <source>
        <dbReference type="Pfam" id="PF01583"/>
    </source>
</evidence>
<reference evidence="11" key="1">
    <citation type="submission" date="2018-05" db="EMBL/GenBank/DDBJ databases">
        <authorList>
            <person name="Lanie J.A."/>
            <person name="Ng W.-L."/>
            <person name="Kazmierczak K.M."/>
            <person name="Andrzejewski T.M."/>
            <person name="Davidsen T.M."/>
            <person name="Wayne K.J."/>
            <person name="Tettelin H."/>
            <person name="Glass J.I."/>
            <person name="Rusch D."/>
            <person name="Podicherti R."/>
            <person name="Tsui H.-C.T."/>
            <person name="Winkler M.E."/>
        </authorList>
    </citation>
    <scope>NUCLEOTIDE SEQUENCE</scope>
</reference>
<dbReference type="SUPFAM" id="SSF50465">
    <property type="entry name" value="EF-Tu/eEF-1alpha/eIF2-gamma C-terminal domain"/>
    <property type="match status" value="1"/>
</dbReference>
<comment type="pathway">
    <text evidence="1">Sulfur metabolism; hydrogen sulfide biosynthesis; sulfite from sulfate: step 2/3.</text>
</comment>
<dbReference type="PANTHER" id="PTHR11055">
    <property type="entry name" value="BIFUNCTIONAL 3'-PHOSPHOADENOSINE 5'-PHOSPHOSULFATE SYNTHASE"/>
    <property type="match status" value="1"/>
</dbReference>
<feature type="domain" description="APS kinase" evidence="9">
    <location>
        <begin position="219"/>
        <end position="367"/>
    </location>
</feature>
<keyword evidence="7" id="KW-0067">ATP-binding</keyword>
<dbReference type="Gene3D" id="2.40.30.10">
    <property type="entry name" value="Translation factors"/>
    <property type="match status" value="2"/>
</dbReference>
<dbReference type="HAMAP" id="MF_00065">
    <property type="entry name" value="Adenylyl_sulf_kinase"/>
    <property type="match status" value="1"/>
</dbReference>
<evidence type="ECO:0000256" key="2">
    <source>
        <dbReference type="ARBA" id="ARBA00007008"/>
    </source>
</evidence>
<proteinExistence type="inferred from homology"/>
<feature type="domain" description="GTP-eEF1A C-terminal" evidence="10">
    <location>
        <begin position="90"/>
        <end position="188"/>
    </location>
</feature>
<keyword evidence="5" id="KW-0547">Nucleotide-binding</keyword>
<gene>
    <name evidence="11" type="ORF">METZ01_LOCUS20030</name>
</gene>
<name>A0A381PJI5_9ZZZZ</name>
<dbReference type="SUPFAM" id="SSF52540">
    <property type="entry name" value="P-loop containing nucleoside triphosphate hydrolases"/>
    <property type="match status" value="1"/>
</dbReference>
<evidence type="ECO:0000256" key="6">
    <source>
        <dbReference type="ARBA" id="ARBA00022777"/>
    </source>
</evidence>
<dbReference type="InterPro" id="IPR059117">
    <property type="entry name" value="APS_kinase_dom"/>
</dbReference>
<evidence type="ECO:0000256" key="5">
    <source>
        <dbReference type="ARBA" id="ARBA00022741"/>
    </source>
</evidence>
<evidence type="ECO:0000256" key="8">
    <source>
        <dbReference type="ARBA" id="ARBA00023134"/>
    </source>
</evidence>
<dbReference type="GO" id="GO:0005524">
    <property type="term" value="F:ATP binding"/>
    <property type="evidence" value="ECO:0007669"/>
    <property type="project" value="UniProtKB-KW"/>
</dbReference>
<dbReference type="GO" id="GO:0004020">
    <property type="term" value="F:adenylylsulfate kinase activity"/>
    <property type="evidence" value="ECO:0007669"/>
    <property type="project" value="UniProtKB-EC"/>
</dbReference>
<dbReference type="FunFam" id="3.40.50.300:FF:000212">
    <property type="entry name" value="Adenylyl-sulfate kinase"/>
    <property type="match status" value="1"/>
</dbReference>
<dbReference type="SUPFAM" id="SSF50447">
    <property type="entry name" value="Translation proteins"/>
    <property type="match status" value="1"/>
</dbReference>
<dbReference type="Gene3D" id="3.40.50.300">
    <property type="entry name" value="P-loop containing nucleotide triphosphate hydrolases"/>
    <property type="match status" value="1"/>
</dbReference>
<dbReference type="InterPro" id="IPR054696">
    <property type="entry name" value="GTP-eEF1A_C"/>
</dbReference>